<evidence type="ECO:0000313" key="1">
    <source>
        <dbReference type="EMBL" id="NJC32724.1"/>
    </source>
</evidence>
<reference evidence="1 2" key="1">
    <citation type="submission" date="2020-03" db="EMBL/GenBank/DDBJ databases">
        <title>Genomic Encyclopedia of Type Strains, Phase IV (KMG-IV): sequencing the most valuable type-strain genomes for metagenomic binning, comparative biology and taxonomic classification.</title>
        <authorList>
            <person name="Goeker M."/>
        </authorList>
    </citation>
    <scope>NUCLEOTIDE SEQUENCE [LARGE SCALE GENOMIC DNA]</scope>
    <source>
        <strain evidence="1 2">DSM 27651</strain>
    </source>
</reference>
<accession>A0ABX0XIQ3</accession>
<dbReference type="Proteomes" id="UP000734218">
    <property type="component" value="Unassembled WGS sequence"/>
</dbReference>
<evidence type="ECO:0008006" key="3">
    <source>
        <dbReference type="Google" id="ProtNLM"/>
    </source>
</evidence>
<gene>
    <name evidence="1" type="ORF">GGR88_000198</name>
</gene>
<protein>
    <recommendedName>
        <fullName evidence="3">Peptidase S1</fullName>
    </recommendedName>
</protein>
<sequence>MTLAQDTSAEANYGEIRLESGFTPDPHIIPVRSGGSIDASDRYENCRGYISNAPDVRLRFEAGSLPLIISVDSDADTTLVVNAPDGRWYCDDDSGEGMNPSVRFNDPKDGRYEIWVGTYGRSETERARLEISELESR</sequence>
<dbReference type="RefSeq" id="WP_209023165.1">
    <property type="nucleotide sequence ID" value="NZ_JAATJE010000001.1"/>
</dbReference>
<evidence type="ECO:0000313" key="2">
    <source>
        <dbReference type="Proteomes" id="UP000734218"/>
    </source>
</evidence>
<keyword evidence="2" id="KW-1185">Reference proteome</keyword>
<organism evidence="1 2">
    <name type="scientific">Sphingomonas jejuensis</name>
    <dbReference type="NCBI Taxonomy" id="904715"/>
    <lineage>
        <taxon>Bacteria</taxon>
        <taxon>Pseudomonadati</taxon>
        <taxon>Pseudomonadota</taxon>
        <taxon>Alphaproteobacteria</taxon>
        <taxon>Sphingomonadales</taxon>
        <taxon>Sphingomonadaceae</taxon>
        <taxon>Sphingomonas</taxon>
    </lineage>
</organism>
<name>A0ABX0XIQ3_9SPHN</name>
<dbReference type="EMBL" id="JAATJE010000001">
    <property type="protein sequence ID" value="NJC32724.1"/>
    <property type="molecule type" value="Genomic_DNA"/>
</dbReference>
<proteinExistence type="predicted"/>
<comment type="caution">
    <text evidence="1">The sequence shown here is derived from an EMBL/GenBank/DDBJ whole genome shotgun (WGS) entry which is preliminary data.</text>
</comment>